<dbReference type="PROSITE" id="PS00018">
    <property type="entry name" value="EF_HAND_1"/>
    <property type="match status" value="1"/>
</dbReference>
<evidence type="ECO:0008006" key="5">
    <source>
        <dbReference type="Google" id="ProtNLM"/>
    </source>
</evidence>
<dbReference type="AlphaFoldDB" id="A0A3P6TFX4"/>
<evidence type="ECO:0000256" key="2">
    <source>
        <dbReference type="SAM" id="MobiDB-lite"/>
    </source>
</evidence>
<dbReference type="SUPFAM" id="SSF47473">
    <property type="entry name" value="EF-hand"/>
    <property type="match status" value="1"/>
</dbReference>
<dbReference type="OrthoDB" id="418595at2759"/>
<protein>
    <recommendedName>
        <fullName evidence="5">EF-hand domain-containing protein</fullName>
    </recommendedName>
</protein>
<sequence>MGDTSNELQLNKAAAQYKSKTEEYDNLLQRIVQWFSVHLDEVWKLIFTIHSTDAEVVTYDTFKAVLTDFKAPFTGVELHLLSLLLDPDADGCIQMKDLEAGVLRFWSLMLDIPMFDMTNKIIVTTEVALDDICEVGDLYPESSQHCRLNSPSFNLFSHKTALPKDVVPAGVTLEDLGILGGQRLAPEEFTVYYQPLAVFSPRPPPHTVASLTFSQLIWVDEFEQVSTSTRKEVQQQPQQQEQGRPVASAATTVAAAPEASRPVHAEELDVVDKDDEDEILAESLDEFLTVERVR</sequence>
<dbReference type="Proteomes" id="UP000281553">
    <property type="component" value="Unassembled WGS sequence"/>
</dbReference>
<proteinExistence type="predicted"/>
<evidence type="ECO:0000313" key="4">
    <source>
        <dbReference type="Proteomes" id="UP000281553"/>
    </source>
</evidence>
<feature type="compositionally biased region" description="Low complexity" evidence="2">
    <location>
        <begin position="234"/>
        <end position="260"/>
    </location>
</feature>
<dbReference type="InterPro" id="IPR011992">
    <property type="entry name" value="EF-hand-dom_pair"/>
</dbReference>
<feature type="region of interest" description="Disordered" evidence="2">
    <location>
        <begin position="229"/>
        <end position="269"/>
    </location>
</feature>
<name>A0A3P6TFX4_DIBLA</name>
<evidence type="ECO:0000313" key="3">
    <source>
        <dbReference type="EMBL" id="VDK81963.1"/>
    </source>
</evidence>
<reference evidence="3 4" key="1">
    <citation type="submission" date="2018-11" db="EMBL/GenBank/DDBJ databases">
        <authorList>
            <consortium name="Pathogen Informatics"/>
        </authorList>
    </citation>
    <scope>NUCLEOTIDE SEQUENCE [LARGE SCALE GENOMIC DNA]</scope>
</reference>
<gene>
    <name evidence="3" type="ORF">DILT_LOCUS3291</name>
</gene>
<evidence type="ECO:0000256" key="1">
    <source>
        <dbReference type="ARBA" id="ARBA00022837"/>
    </source>
</evidence>
<dbReference type="EMBL" id="UYRU01043426">
    <property type="protein sequence ID" value="VDK81963.1"/>
    <property type="molecule type" value="Genomic_DNA"/>
</dbReference>
<dbReference type="InterPro" id="IPR018247">
    <property type="entry name" value="EF_Hand_1_Ca_BS"/>
</dbReference>
<keyword evidence="4" id="KW-1185">Reference proteome</keyword>
<keyword evidence="1" id="KW-0106">Calcium</keyword>
<organism evidence="3 4">
    <name type="scientific">Dibothriocephalus latus</name>
    <name type="common">Fish tapeworm</name>
    <name type="synonym">Diphyllobothrium latum</name>
    <dbReference type="NCBI Taxonomy" id="60516"/>
    <lineage>
        <taxon>Eukaryota</taxon>
        <taxon>Metazoa</taxon>
        <taxon>Spiralia</taxon>
        <taxon>Lophotrochozoa</taxon>
        <taxon>Platyhelminthes</taxon>
        <taxon>Cestoda</taxon>
        <taxon>Eucestoda</taxon>
        <taxon>Diphyllobothriidea</taxon>
        <taxon>Diphyllobothriidae</taxon>
        <taxon>Dibothriocephalus</taxon>
    </lineage>
</organism>
<accession>A0A3P6TFX4</accession>